<dbReference type="FunFam" id="3.20.20.70:FF:000075">
    <property type="entry name" value="Tryptophan biosynthesis protein TRP1"/>
    <property type="match status" value="1"/>
</dbReference>
<dbReference type="CDD" id="cd00405">
    <property type="entry name" value="PRAI"/>
    <property type="match status" value="1"/>
</dbReference>
<evidence type="ECO:0000256" key="8">
    <source>
        <dbReference type="ARBA" id="ARBA00023141"/>
    </source>
</evidence>
<evidence type="ECO:0000256" key="2">
    <source>
        <dbReference type="ARBA" id="ARBA00004664"/>
    </source>
</evidence>
<dbReference type="InterPro" id="IPR011060">
    <property type="entry name" value="RibuloseP-bd_barrel"/>
</dbReference>
<feature type="domain" description="N-(5'phosphoribosyl) anthranilate isomerase (PRAI)" evidence="11">
    <location>
        <begin position="4"/>
        <end position="198"/>
    </location>
</feature>
<keyword evidence="9 10" id="KW-0413">Isomerase</keyword>
<evidence type="ECO:0000256" key="9">
    <source>
        <dbReference type="ARBA" id="ARBA00023235"/>
    </source>
</evidence>
<accession>A0A1M7Y0L3</accession>
<dbReference type="Pfam" id="PF00697">
    <property type="entry name" value="PRAI"/>
    <property type="match status" value="1"/>
</dbReference>
<dbReference type="STRING" id="1121345.SAMN02745217_00857"/>
<dbReference type="AlphaFoldDB" id="A0A1M7Y0L3"/>
<evidence type="ECO:0000313" key="12">
    <source>
        <dbReference type="EMBL" id="SHO45182.1"/>
    </source>
</evidence>
<dbReference type="OrthoDB" id="9786954at2"/>
<dbReference type="InterPro" id="IPR044643">
    <property type="entry name" value="TrpF_fam"/>
</dbReference>
<comment type="similarity">
    <text evidence="3 10">Belongs to the TrpF family.</text>
</comment>
<evidence type="ECO:0000256" key="6">
    <source>
        <dbReference type="ARBA" id="ARBA00022605"/>
    </source>
</evidence>
<dbReference type="PANTHER" id="PTHR42894">
    <property type="entry name" value="N-(5'-PHOSPHORIBOSYL)ANTHRANILATE ISOMERASE"/>
    <property type="match status" value="1"/>
</dbReference>
<dbReference type="GO" id="GO:0000162">
    <property type="term" value="P:L-tryptophan biosynthetic process"/>
    <property type="evidence" value="ECO:0007669"/>
    <property type="project" value="UniProtKB-UniRule"/>
</dbReference>
<protein>
    <recommendedName>
        <fullName evidence="5 10">N-(5'-phosphoribosyl)anthranilate isomerase</fullName>
        <shortName evidence="10">PRAI</shortName>
        <ecNumber evidence="4 10">5.3.1.24</ecNumber>
    </recommendedName>
</protein>
<reference evidence="12 13" key="1">
    <citation type="submission" date="2016-12" db="EMBL/GenBank/DDBJ databases">
        <authorList>
            <person name="Song W.-J."/>
            <person name="Kurnit D.M."/>
        </authorList>
    </citation>
    <scope>NUCLEOTIDE SEQUENCE [LARGE SCALE GENOMIC DNA]</scope>
    <source>
        <strain evidence="12 13">DSM 12503</strain>
    </source>
</reference>
<dbReference type="InterPro" id="IPR001240">
    <property type="entry name" value="PRAI_dom"/>
</dbReference>
<comment type="pathway">
    <text evidence="2 10">Amino-acid biosynthesis; L-tryptophan biosynthesis; L-tryptophan from chorismate: step 3/5.</text>
</comment>
<gene>
    <name evidence="10" type="primary">trpF</name>
    <name evidence="12" type="ORF">SAMN02745217_00857</name>
</gene>
<dbReference type="HAMAP" id="MF_00135">
    <property type="entry name" value="PRAI"/>
    <property type="match status" value="1"/>
</dbReference>
<name>A0A1M7Y0L3_9FIRM</name>
<dbReference type="InterPro" id="IPR013785">
    <property type="entry name" value="Aldolase_TIM"/>
</dbReference>
<evidence type="ECO:0000256" key="1">
    <source>
        <dbReference type="ARBA" id="ARBA00001164"/>
    </source>
</evidence>
<dbReference type="PANTHER" id="PTHR42894:SF1">
    <property type="entry name" value="N-(5'-PHOSPHORIBOSYL)ANTHRANILATE ISOMERASE"/>
    <property type="match status" value="1"/>
</dbReference>
<comment type="catalytic activity">
    <reaction evidence="1 10">
        <text>N-(5-phospho-beta-D-ribosyl)anthranilate = 1-(2-carboxyphenylamino)-1-deoxy-D-ribulose 5-phosphate</text>
        <dbReference type="Rhea" id="RHEA:21540"/>
        <dbReference type="ChEBI" id="CHEBI:18277"/>
        <dbReference type="ChEBI" id="CHEBI:58613"/>
        <dbReference type="EC" id="5.3.1.24"/>
    </reaction>
</comment>
<dbReference type="GO" id="GO:0004640">
    <property type="term" value="F:phosphoribosylanthranilate isomerase activity"/>
    <property type="evidence" value="ECO:0007669"/>
    <property type="project" value="UniProtKB-UniRule"/>
</dbReference>
<evidence type="ECO:0000256" key="4">
    <source>
        <dbReference type="ARBA" id="ARBA00012572"/>
    </source>
</evidence>
<evidence type="ECO:0000256" key="5">
    <source>
        <dbReference type="ARBA" id="ARBA00022272"/>
    </source>
</evidence>
<evidence type="ECO:0000313" key="13">
    <source>
        <dbReference type="Proteomes" id="UP000184612"/>
    </source>
</evidence>
<dbReference type="EMBL" id="FRFD01000003">
    <property type="protein sequence ID" value="SHO45182.1"/>
    <property type="molecule type" value="Genomic_DNA"/>
</dbReference>
<dbReference type="SUPFAM" id="SSF51366">
    <property type="entry name" value="Ribulose-phoshate binding barrel"/>
    <property type="match status" value="1"/>
</dbReference>
<keyword evidence="6 10" id="KW-0028">Amino-acid biosynthesis</keyword>
<evidence type="ECO:0000256" key="10">
    <source>
        <dbReference type="HAMAP-Rule" id="MF_00135"/>
    </source>
</evidence>
<organism evidence="12 13">
    <name type="scientific">Anaerocolumna xylanovorans DSM 12503</name>
    <dbReference type="NCBI Taxonomy" id="1121345"/>
    <lineage>
        <taxon>Bacteria</taxon>
        <taxon>Bacillati</taxon>
        <taxon>Bacillota</taxon>
        <taxon>Clostridia</taxon>
        <taxon>Lachnospirales</taxon>
        <taxon>Lachnospiraceae</taxon>
        <taxon>Anaerocolumna</taxon>
    </lineage>
</organism>
<sequence>MTKVKICGLRREEDILMVNRYHTDYIGFVFAKSKRKITKEEAGRLKKMLDKNIKVAGVFVNASSEDILELCRENIIDIIQLHGEEDEDYIRKLKKRLSNPIIKAIRPRTEEDIKKGLALPSDYLLLDTYSSGQYGGTGKPFDWSIVPKEAERIFLAGGLSADNVGKAILTCHPFCVDVSSGVETDGFKDEAKVKAFLEAVKAKY</sequence>
<evidence type="ECO:0000256" key="7">
    <source>
        <dbReference type="ARBA" id="ARBA00022822"/>
    </source>
</evidence>
<evidence type="ECO:0000256" key="3">
    <source>
        <dbReference type="ARBA" id="ARBA00007571"/>
    </source>
</evidence>
<proteinExistence type="inferred from homology"/>
<dbReference type="UniPathway" id="UPA00035">
    <property type="reaction ID" value="UER00042"/>
</dbReference>
<evidence type="ECO:0000259" key="11">
    <source>
        <dbReference type="Pfam" id="PF00697"/>
    </source>
</evidence>
<keyword evidence="13" id="KW-1185">Reference proteome</keyword>
<dbReference type="Gene3D" id="3.20.20.70">
    <property type="entry name" value="Aldolase class I"/>
    <property type="match status" value="1"/>
</dbReference>
<keyword evidence="7 10" id="KW-0822">Tryptophan biosynthesis</keyword>
<dbReference type="Proteomes" id="UP000184612">
    <property type="component" value="Unassembled WGS sequence"/>
</dbReference>
<keyword evidence="8 10" id="KW-0057">Aromatic amino acid biosynthesis</keyword>
<dbReference type="EC" id="5.3.1.24" evidence="4 10"/>